<reference evidence="1" key="1">
    <citation type="submission" date="2023-07" db="EMBL/GenBank/DDBJ databases">
        <title>draft genome sequence of fig (Ficus carica).</title>
        <authorList>
            <person name="Takahashi T."/>
            <person name="Nishimura K."/>
        </authorList>
    </citation>
    <scope>NUCLEOTIDE SEQUENCE</scope>
</reference>
<protein>
    <submittedName>
        <fullName evidence="1">Uncharacterized protein</fullName>
    </submittedName>
</protein>
<name>A0AA88AWZ6_FICCA</name>
<dbReference type="AlphaFoldDB" id="A0AA88AWZ6"/>
<keyword evidence="2" id="KW-1185">Reference proteome</keyword>
<evidence type="ECO:0000313" key="2">
    <source>
        <dbReference type="Proteomes" id="UP001187192"/>
    </source>
</evidence>
<organism evidence="1 2">
    <name type="scientific">Ficus carica</name>
    <name type="common">Common fig</name>
    <dbReference type="NCBI Taxonomy" id="3494"/>
    <lineage>
        <taxon>Eukaryota</taxon>
        <taxon>Viridiplantae</taxon>
        <taxon>Streptophyta</taxon>
        <taxon>Embryophyta</taxon>
        <taxon>Tracheophyta</taxon>
        <taxon>Spermatophyta</taxon>
        <taxon>Magnoliopsida</taxon>
        <taxon>eudicotyledons</taxon>
        <taxon>Gunneridae</taxon>
        <taxon>Pentapetalae</taxon>
        <taxon>rosids</taxon>
        <taxon>fabids</taxon>
        <taxon>Rosales</taxon>
        <taxon>Moraceae</taxon>
        <taxon>Ficeae</taxon>
        <taxon>Ficus</taxon>
    </lineage>
</organism>
<sequence length="64" mass="7371">MTLDDIGKQCRHCRGGTKSIRISEGPLHDYISKSQGREFMFRSKFDYVTLALKLRLGSCLKMVF</sequence>
<dbReference type="Proteomes" id="UP001187192">
    <property type="component" value="Unassembled WGS sequence"/>
</dbReference>
<gene>
    <name evidence="1" type="ORF">TIFTF001_019487</name>
</gene>
<proteinExistence type="predicted"/>
<evidence type="ECO:0000313" key="1">
    <source>
        <dbReference type="EMBL" id="GMN50316.1"/>
    </source>
</evidence>
<comment type="caution">
    <text evidence="1">The sequence shown here is derived from an EMBL/GenBank/DDBJ whole genome shotgun (WGS) entry which is preliminary data.</text>
</comment>
<dbReference type="EMBL" id="BTGU01000033">
    <property type="protein sequence ID" value="GMN50316.1"/>
    <property type="molecule type" value="Genomic_DNA"/>
</dbReference>
<accession>A0AA88AWZ6</accession>